<name>A0A4R6R9F0_9HYPH</name>
<feature type="transmembrane region" description="Helical" evidence="2">
    <location>
        <begin position="564"/>
        <end position="582"/>
    </location>
</feature>
<feature type="transmembrane region" description="Helical" evidence="2">
    <location>
        <begin position="334"/>
        <end position="353"/>
    </location>
</feature>
<protein>
    <submittedName>
        <fullName evidence="3">AcrB/AcrD/AcrF family protein</fullName>
    </submittedName>
</protein>
<dbReference type="PRINTS" id="PR00702">
    <property type="entry name" value="ACRIFLAVINRP"/>
</dbReference>
<dbReference type="SUPFAM" id="SSF82866">
    <property type="entry name" value="Multidrug efflux transporter AcrB transmembrane domain"/>
    <property type="match status" value="2"/>
</dbReference>
<feature type="transmembrane region" description="Helical" evidence="2">
    <location>
        <begin position="1009"/>
        <end position="1034"/>
    </location>
</feature>
<dbReference type="AlphaFoldDB" id="A0A4R6R9F0"/>
<accession>A0A4R6R9F0</accession>
<dbReference type="GO" id="GO:0042910">
    <property type="term" value="F:xenobiotic transmembrane transporter activity"/>
    <property type="evidence" value="ECO:0007669"/>
    <property type="project" value="TreeGrafter"/>
</dbReference>
<keyword evidence="2" id="KW-0812">Transmembrane</keyword>
<dbReference type="Proteomes" id="UP000294547">
    <property type="component" value="Unassembled WGS sequence"/>
</dbReference>
<comment type="caution">
    <text evidence="3">The sequence shown here is derived from an EMBL/GenBank/DDBJ whole genome shotgun (WGS) entry which is preliminary data.</text>
</comment>
<gene>
    <name evidence="3" type="ORF">EDD54_3961</name>
</gene>
<dbReference type="EMBL" id="SNXY01000010">
    <property type="protein sequence ID" value="TDP82691.1"/>
    <property type="molecule type" value="Genomic_DNA"/>
</dbReference>
<dbReference type="Gene3D" id="3.30.70.1320">
    <property type="entry name" value="Multidrug efflux transporter AcrB pore domain like"/>
    <property type="match status" value="1"/>
</dbReference>
<evidence type="ECO:0000256" key="1">
    <source>
        <dbReference type="SAM" id="MobiDB-lite"/>
    </source>
</evidence>
<feature type="transmembrane region" description="Helical" evidence="2">
    <location>
        <begin position="431"/>
        <end position="451"/>
    </location>
</feature>
<keyword evidence="2" id="KW-0472">Membrane</keyword>
<dbReference type="PANTHER" id="PTHR32063">
    <property type="match status" value="1"/>
</dbReference>
<feature type="transmembrane region" description="Helical" evidence="2">
    <location>
        <begin position="463"/>
        <end position="490"/>
    </location>
</feature>
<dbReference type="RefSeq" id="WP_208112240.1">
    <property type="nucleotide sequence ID" value="NZ_BSPM01000007.1"/>
</dbReference>
<feature type="transmembrane region" description="Helical" evidence="2">
    <location>
        <begin position="1055"/>
        <end position="1074"/>
    </location>
</feature>
<dbReference type="Gene3D" id="1.20.1640.10">
    <property type="entry name" value="Multidrug efflux transporter AcrB transmembrane domain"/>
    <property type="match status" value="3"/>
</dbReference>
<dbReference type="Gene3D" id="3.30.70.1440">
    <property type="entry name" value="Multidrug efflux transporter AcrB pore domain"/>
    <property type="match status" value="1"/>
</dbReference>
<feature type="transmembrane region" description="Helical" evidence="2">
    <location>
        <begin position="953"/>
        <end position="976"/>
    </location>
</feature>
<proteinExistence type="predicted"/>
<dbReference type="InterPro" id="IPR001036">
    <property type="entry name" value="Acrflvin-R"/>
</dbReference>
<sequence length="1219" mass="130675">MNWNFSAWAIRNPVPPILLFVVLMAMGVWSFLNLPITKFPNIDVPVIAVTITDSGSAPSELETQVTKKVEDSISGLTGVKHVTSTITDGASTTAVEFRLEIDTDRALNDVKDAIAKIRGDLPRTIEEPIVERIDVEGQAIITYAAASPAKTPEELSWFVDDVVIRELQGLKGVGRVERMGGVKREIQVRLDPDRLMALGTTAAAVNEQLRATSVDLSGGKGELGGLDQAIRTLAAAKSLQDLADTRIALGDGRQVRLSELGTVEDKWEEPKSYARLDGRPVVAFAIYRAKGASDASVSDVVRTRVQELEAQYPDVAMTRIDDSVVYTYGNYESAMDTLVEGALLAVIVVLLFLRDVRATAIAAVALPLSAIPTFWALSALGFSLNLISLLGITLVTGILVDDAIVEIENIVRHIRNGKKPYRAALEAADEIGLAVIAISVTIIAIFAPVSFMGGVAGQYFKQFGLTVAVAVFFSLLVARLITPLMAAFFMRSPWLGDGSDGRRLYPGFVRFFARKLTTSIPIAALLVAAFWWGATHGWYVGEGKVRALARDGAEWLLAGDVSRWAAVAGAVALAIAFFRAWLGRPHPEEHHDGPVMKVYTGLLKLTLWHARIPAGRRADGHRRRIHLPVMPVVTIVGGIWIFMVAMDATKYLPTGFIPNVDESRIVTSVELPPGAPLEETTAVTDRITDALRKLPEVKSVFVMGGTSPTGTLETRRAAVIVNLVPKTERTRTQKTMQLVIQDVLADMPDIRTYFVNERGDREATVGVLGRDGDAVAKAASDLEAEMRREPMFSNPAALASFARPEIRIAPKTDVAADLGVSTEAISQTIRVATIGDLDGNLAKFTVGDRQIPIRVELADGARGDLATLSALMVPTASGTAVPLTAVADVRFGDGPSTIERYDRERLVKVGTDMAPGWTTGQGIEKIMALPAVKNLPAGVRLQETGDAEIQAEVFSGFAVAMASGIMMVFVVLILLFNSVFQPLTILASLPLSVGGVVAALLITDNALSMPVIIGILMLMGIVTKNAIMLVDFAVERERHGLDQIEAMVDAGRKRARPIVMTTIAMAAGMLPAAYGVGQGGEFRAPMAIAVIGGLLVSTVLSLVFIPSVYVIMDYMSRFVAWLFRLVARPNVRDEEGVAPNHDAVILADAPPHHADPDDDEEAPAAPPAAEVRQAEAEPAPAAAPPAAAAVPTPAVVVPIGPRRAGDERSDPRELPMAAE</sequence>
<dbReference type="InterPro" id="IPR027463">
    <property type="entry name" value="AcrB_DN_DC_subdom"/>
</dbReference>
<feature type="transmembrane region" description="Helical" evidence="2">
    <location>
        <begin position="360"/>
        <end position="380"/>
    </location>
</feature>
<organism evidence="3 4">
    <name type="scientific">Oharaeibacter diazotrophicus</name>
    <dbReference type="NCBI Taxonomy" id="1920512"/>
    <lineage>
        <taxon>Bacteria</taxon>
        <taxon>Pseudomonadati</taxon>
        <taxon>Pseudomonadota</taxon>
        <taxon>Alphaproteobacteria</taxon>
        <taxon>Hyphomicrobiales</taxon>
        <taxon>Pleomorphomonadaceae</taxon>
        <taxon>Oharaeibacter</taxon>
    </lineage>
</organism>
<dbReference type="Pfam" id="PF00873">
    <property type="entry name" value="ACR_tran"/>
    <property type="match status" value="2"/>
</dbReference>
<evidence type="ECO:0000313" key="4">
    <source>
        <dbReference type="Proteomes" id="UP000294547"/>
    </source>
</evidence>
<feature type="compositionally biased region" description="Low complexity" evidence="1">
    <location>
        <begin position="1167"/>
        <end position="1198"/>
    </location>
</feature>
<dbReference type="GO" id="GO:0005886">
    <property type="term" value="C:plasma membrane"/>
    <property type="evidence" value="ECO:0007669"/>
    <property type="project" value="TreeGrafter"/>
</dbReference>
<feature type="region of interest" description="Disordered" evidence="1">
    <location>
        <begin position="1147"/>
        <end position="1219"/>
    </location>
</feature>
<dbReference type="SUPFAM" id="SSF82714">
    <property type="entry name" value="Multidrug efflux transporter AcrB TolC docking domain, DN and DC subdomains"/>
    <property type="match status" value="2"/>
</dbReference>
<dbReference type="Gene3D" id="3.30.2090.10">
    <property type="entry name" value="Multidrug efflux transporter AcrB TolC docking domain, DN and DC subdomains"/>
    <property type="match status" value="2"/>
</dbReference>
<feature type="transmembrane region" description="Helical" evidence="2">
    <location>
        <begin position="1086"/>
        <end position="1112"/>
    </location>
</feature>
<keyword evidence="2" id="KW-1133">Transmembrane helix</keyword>
<dbReference type="PANTHER" id="PTHR32063:SF77">
    <property type="entry name" value="ACR FAMILY TRANSPORT PROTEIN"/>
    <property type="match status" value="1"/>
</dbReference>
<reference evidence="3 4" key="1">
    <citation type="submission" date="2019-03" db="EMBL/GenBank/DDBJ databases">
        <title>Genomic Encyclopedia of Type Strains, Phase IV (KMG-IV): sequencing the most valuable type-strain genomes for metagenomic binning, comparative biology and taxonomic classification.</title>
        <authorList>
            <person name="Goeker M."/>
        </authorList>
    </citation>
    <scope>NUCLEOTIDE SEQUENCE [LARGE SCALE GENOMIC DNA]</scope>
    <source>
        <strain evidence="3 4">DSM 102969</strain>
    </source>
</reference>
<feature type="compositionally biased region" description="Basic and acidic residues" evidence="1">
    <location>
        <begin position="1203"/>
        <end position="1213"/>
    </location>
</feature>
<feature type="transmembrane region" description="Helical" evidence="2">
    <location>
        <begin position="983"/>
        <end position="1003"/>
    </location>
</feature>
<dbReference type="SUPFAM" id="SSF82693">
    <property type="entry name" value="Multidrug efflux transporter AcrB pore domain, PN1, PN2, PC1 and PC2 subdomains"/>
    <property type="match status" value="3"/>
</dbReference>
<feature type="transmembrane region" description="Helical" evidence="2">
    <location>
        <begin position="12"/>
        <end position="32"/>
    </location>
</feature>
<feature type="transmembrane region" description="Helical" evidence="2">
    <location>
        <begin position="625"/>
        <end position="646"/>
    </location>
</feature>
<dbReference type="Gene3D" id="3.30.70.1430">
    <property type="entry name" value="Multidrug efflux transporter AcrB pore domain"/>
    <property type="match status" value="2"/>
</dbReference>
<evidence type="ECO:0000313" key="3">
    <source>
        <dbReference type="EMBL" id="TDP82691.1"/>
    </source>
</evidence>
<evidence type="ECO:0000256" key="2">
    <source>
        <dbReference type="SAM" id="Phobius"/>
    </source>
</evidence>
<feature type="transmembrane region" description="Helical" evidence="2">
    <location>
        <begin position="511"/>
        <end position="532"/>
    </location>
</feature>
<keyword evidence="4" id="KW-1185">Reference proteome</keyword>
<feature type="transmembrane region" description="Helical" evidence="2">
    <location>
        <begin position="386"/>
        <end position="411"/>
    </location>
</feature>